<dbReference type="OrthoDB" id="10678081at2759"/>
<dbReference type="Proteomes" id="UP000285301">
    <property type="component" value="Unassembled WGS sequence"/>
</dbReference>
<evidence type="ECO:0000313" key="3">
    <source>
        <dbReference type="Proteomes" id="UP000285301"/>
    </source>
</evidence>
<sequence>MDDENVLLNVFQYLSFSDSLAVRLISKSFKNICDLRLKIDRKSLTLKYQESIEKIDFLSKFYLNIHSIDLIDVSLEVADLLSYLKERFPRIRHLGIHRQRDVNDGNIHLIADCFPSLKSLTLSTLDVKLNLSPILKALRNLQRLKLDKIYNIYSQSFSVLKDVQILEIRHVRFTTSQYEDMLQVDLAKKLVKLSLVFCVEESQKVWKSIGEQMSNLEELEFKTADSLEYIALNNCKFLRRLTLHAKQCKSTFPFSTMNSVKQLDLSLFIASDDDLAMILASFPSLQNLTFHKYLETRISKQTCEVVSLLNYLNSFSFVKHDFCLTNSCSEWIQFLEASNSCRNFCIDARCMTRKECILVLDAFVRMTSRTKYLLNLVFITIRRLKIKKLELPKNLKIEFYHYCQDEDSDDFNEI</sequence>
<dbReference type="STRING" id="1965070.A0A443RRU4"/>
<dbReference type="EMBL" id="NCKU01000014">
    <property type="protein sequence ID" value="RWS17965.1"/>
    <property type="molecule type" value="Genomic_DNA"/>
</dbReference>
<protein>
    <recommendedName>
        <fullName evidence="1">F-box domain-containing protein</fullName>
    </recommendedName>
</protein>
<dbReference type="AlphaFoldDB" id="A0A443RRU4"/>
<evidence type="ECO:0000313" key="2">
    <source>
        <dbReference type="EMBL" id="RWS17965.1"/>
    </source>
</evidence>
<organism evidence="2 3">
    <name type="scientific">Dinothrombium tinctorium</name>
    <dbReference type="NCBI Taxonomy" id="1965070"/>
    <lineage>
        <taxon>Eukaryota</taxon>
        <taxon>Metazoa</taxon>
        <taxon>Ecdysozoa</taxon>
        <taxon>Arthropoda</taxon>
        <taxon>Chelicerata</taxon>
        <taxon>Arachnida</taxon>
        <taxon>Acari</taxon>
        <taxon>Acariformes</taxon>
        <taxon>Trombidiformes</taxon>
        <taxon>Prostigmata</taxon>
        <taxon>Anystina</taxon>
        <taxon>Parasitengona</taxon>
        <taxon>Trombidioidea</taxon>
        <taxon>Trombidiidae</taxon>
        <taxon>Dinothrombium</taxon>
    </lineage>
</organism>
<proteinExistence type="predicted"/>
<reference evidence="2 3" key="1">
    <citation type="journal article" date="2018" name="Gigascience">
        <title>Genomes of trombidid mites reveal novel predicted allergens and laterally-transferred genes associated with secondary metabolism.</title>
        <authorList>
            <person name="Dong X."/>
            <person name="Chaisiri K."/>
            <person name="Xia D."/>
            <person name="Armstrong S.D."/>
            <person name="Fang Y."/>
            <person name="Donnelly M.J."/>
            <person name="Kadowaki T."/>
            <person name="McGarry J.W."/>
            <person name="Darby A.C."/>
            <person name="Makepeace B.L."/>
        </authorList>
    </citation>
    <scope>NUCLEOTIDE SEQUENCE [LARGE SCALE GENOMIC DNA]</scope>
    <source>
        <strain evidence="2">UoL-WK</strain>
    </source>
</reference>
<comment type="caution">
    <text evidence="2">The sequence shown here is derived from an EMBL/GenBank/DDBJ whole genome shotgun (WGS) entry which is preliminary data.</text>
</comment>
<name>A0A443RRU4_9ACAR</name>
<gene>
    <name evidence="2" type="ORF">B4U79_17827</name>
</gene>
<dbReference type="InterPro" id="IPR001810">
    <property type="entry name" value="F-box_dom"/>
</dbReference>
<dbReference type="Gene3D" id="3.80.10.10">
    <property type="entry name" value="Ribonuclease Inhibitor"/>
    <property type="match status" value="1"/>
</dbReference>
<feature type="domain" description="F-box" evidence="1">
    <location>
        <begin position="5"/>
        <end position="35"/>
    </location>
</feature>
<dbReference type="InterPro" id="IPR032675">
    <property type="entry name" value="LRR_dom_sf"/>
</dbReference>
<keyword evidence="3" id="KW-1185">Reference proteome</keyword>
<dbReference type="Pfam" id="PF00646">
    <property type="entry name" value="F-box"/>
    <property type="match status" value="1"/>
</dbReference>
<dbReference type="SUPFAM" id="SSF52047">
    <property type="entry name" value="RNI-like"/>
    <property type="match status" value="1"/>
</dbReference>
<evidence type="ECO:0000259" key="1">
    <source>
        <dbReference type="Pfam" id="PF00646"/>
    </source>
</evidence>
<accession>A0A443RRU4</accession>